<sequence length="322" mass="36766">MSEELPTYIDFHGFNDFAYFFPKPEIIWTIVGTVLLIITIVSYIPQPIKIMQKRSSYGLAPVSTFFSTICLWLIVFNVICLKWEDFVALFHHLNFRSYARFLTFANCFSQYFLMSQVPYLIMLFYDTNLRLGLDQSDIKKGWKQFRSVSMIAVLTYSSCILIWGIIGVTCGFTSHAMDLLGHAAGIAGFIIEVLQFLPQIYKTFKMRSSGSLSLLMLEIQAPVNIANAMFMCFGNHESWTTYAASLADGFWEFVLLAMCLYFNKLHNISDKPQPGLTLQELELKDDELIKKAEEKDENEDVVDDPNSNADENKGDGITENLL</sequence>
<dbReference type="Proteomes" id="UP000001542">
    <property type="component" value="Unassembled WGS sequence"/>
</dbReference>
<dbReference type="InterPro" id="IPR006603">
    <property type="entry name" value="PQ-loop_rpt"/>
</dbReference>
<evidence type="ECO:0000256" key="4">
    <source>
        <dbReference type="ARBA" id="ARBA00023136"/>
    </source>
</evidence>
<dbReference type="EMBL" id="DS113430">
    <property type="protein sequence ID" value="EAY06175.1"/>
    <property type="molecule type" value="Genomic_DNA"/>
</dbReference>
<accession>A2EMD7</accession>
<keyword evidence="4 6" id="KW-0472">Membrane</keyword>
<feature type="transmembrane region" description="Helical" evidence="6">
    <location>
        <begin position="26"/>
        <end position="45"/>
    </location>
</feature>
<evidence type="ECO:0000256" key="1">
    <source>
        <dbReference type="ARBA" id="ARBA00004141"/>
    </source>
</evidence>
<evidence type="ECO:0000313" key="8">
    <source>
        <dbReference type="Proteomes" id="UP000001542"/>
    </source>
</evidence>
<gene>
    <name evidence="7" type="ORF">TVAG_098860</name>
</gene>
<dbReference type="Gene3D" id="1.20.1280.290">
    <property type="match status" value="1"/>
</dbReference>
<dbReference type="GO" id="GO:0016020">
    <property type="term" value="C:membrane"/>
    <property type="evidence" value="ECO:0000318"/>
    <property type="project" value="GO_Central"/>
</dbReference>
<dbReference type="AlphaFoldDB" id="A2EMD7"/>
<feature type="region of interest" description="Disordered" evidence="5">
    <location>
        <begin position="289"/>
        <end position="322"/>
    </location>
</feature>
<name>A2EMD7_TRIV3</name>
<evidence type="ECO:0000256" key="5">
    <source>
        <dbReference type="SAM" id="MobiDB-lite"/>
    </source>
</evidence>
<feature type="transmembrane region" description="Helical" evidence="6">
    <location>
        <begin position="209"/>
        <end position="230"/>
    </location>
</feature>
<dbReference type="SMART" id="SM00679">
    <property type="entry name" value="CTNS"/>
    <property type="match status" value="2"/>
</dbReference>
<keyword evidence="8" id="KW-1185">Reference proteome</keyword>
<organism evidence="7 8">
    <name type="scientific">Trichomonas vaginalis (strain ATCC PRA-98 / G3)</name>
    <dbReference type="NCBI Taxonomy" id="412133"/>
    <lineage>
        <taxon>Eukaryota</taxon>
        <taxon>Metamonada</taxon>
        <taxon>Parabasalia</taxon>
        <taxon>Trichomonadida</taxon>
        <taxon>Trichomonadidae</taxon>
        <taxon>Trichomonas</taxon>
    </lineage>
</organism>
<feature type="transmembrane region" description="Helical" evidence="6">
    <location>
        <begin position="57"/>
        <end position="79"/>
    </location>
</feature>
<keyword evidence="2 6" id="KW-0812">Transmembrane</keyword>
<evidence type="ECO:0000256" key="6">
    <source>
        <dbReference type="SAM" id="Phobius"/>
    </source>
</evidence>
<proteinExistence type="predicted"/>
<reference evidence="7" key="1">
    <citation type="submission" date="2006-10" db="EMBL/GenBank/DDBJ databases">
        <authorList>
            <person name="Amadeo P."/>
            <person name="Zhao Q."/>
            <person name="Wortman J."/>
            <person name="Fraser-Liggett C."/>
            <person name="Carlton J."/>
        </authorList>
    </citation>
    <scope>NUCLEOTIDE SEQUENCE</scope>
    <source>
        <strain evidence="7">G3</strain>
    </source>
</reference>
<evidence type="ECO:0000256" key="2">
    <source>
        <dbReference type="ARBA" id="ARBA00022692"/>
    </source>
</evidence>
<dbReference type="Pfam" id="PF04193">
    <property type="entry name" value="PQ-loop"/>
    <property type="match status" value="2"/>
</dbReference>
<comment type="subcellular location">
    <subcellularLocation>
        <location evidence="1">Membrane</location>
        <topology evidence="1">Multi-pass membrane protein</topology>
    </subcellularLocation>
</comment>
<dbReference type="RefSeq" id="XP_001318398.1">
    <property type="nucleotide sequence ID" value="XM_001318363.1"/>
</dbReference>
<reference evidence="7" key="2">
    <citation type="journal article" date="2007" name="Science">
        <title>Draft genome sequence of the sexually transmitted pathogen Trichomonas vaginalis.</title>
        <authorList>
            <person name="Carlton J.M."/>
            <person name="Hirt R.P."/>
            <person name="Silva J.C."/>
            <person name="Delcher A.L."/>
            <person name="Schatz M."/>
            <person name="Zhao Q."/>
            <person name="Wortman J.R."/>
            <person name="Bidwell S.L."/>
            <person name="Alsmark U.C.M."/>
            <person name="Besteiro S."/>
            <person name="Sicheritz-Ponten T."/>
            <person name="Noel C.J."/>
            <person name="Dacks J.B."/>
            <person name="Foster P.G."/>
            <person name="Simillion C."/>
            <person name="Van de Peer Y."/>
            <person name="Miranda-Saavedra D."/>
            <person name="Barton G.J."/>
            <person name="Westrop G.D."/>
            <person name="Mueller S."/>
            <person name="Dessi D."/>
            <person name="Fiori P.L."/>
            <person name="Ren Q."/>
            <person name="Paulsen I."/>
            <person name="Zhang H."/>
            <person name="Bastida-Corcuera F.D."/>
            <person name="Simoes-Barbosa A."/>
            <person name="Brown M.T."/>
            <person name="Hayes R.D."/>
            <person name="Mukherjee M."/>
            <person name="Okumura C.Y."/>
            <person name="Schneider R."/>
            <person name="Smith A.J."/>
            <person name="Vanacova S."/>
            <person name="Villalvazo M."/>
            <person name="Haas B.J."/>
            <person name="Pertea M."/>
            <person name="Feldblyum T.V."/>
            <person name="Utterback T.R."/>
            <person name="Shu C.L."/>
            <person name="Osoegawa K."/>
            <person name="de Jong P.J."/>
            <person name="Hrdy I."/>
            <person name="Horvathova L."/>
            <person name="Zubacova Z."/>
            <person name="Dolezal P."/>
            <person name="Malik S.B."/>
            <person name="Logsdon J.M. Jr."/>
            <person name="Henze K."/>
            <person name="Gupta A."/>
            <person name="Wang C.C."/>
            <person name="Dunne R.L."/>
            <person name="Upcroft J.A."/>
            <person name="Upcroft P."/>
            <person name="White O."/>
            <person name="Salzberg S.L."/>
            <person name="Tang P."/>
            <person name="Chiu C.-H."/>
            <person name="Lee Y.-S."/>
            <person name="Embley T.M."/>
            <person name="Coombs G.H."/>
            <person name="Mottram J.C."/>
            <person name="Tachezy J."/>
            <person name="Fraser-Liggett C.M."/>
            <person name="Johnson P.J."/>
        </authorList>
    </citation>
    <scope>NUCLEOTIDE SEQUENCE [LARGE SCALE GENOMIC DNA]</scope>
    <source>
        <strain evidence="7">G3</strain>
    </source>
</reference>
<dbReference type="eggNOG" id="ENOG502S3H5">
    <property type="taxonomic scope" value="Eukaryota"/>
</dbReference>
<dbReference type="VEuPathDB" id="TrichDB:TVAG_098860"/>
<protein>
    <submittedName>
        <fullName evidence="7">PQ loop repeat family protein</fullName>
    </submittedName>
</protein>
<dbReference type="PANTHER" id="PTHR16201:SF11">
    <property type="entry name" value="PQ-LOOP REPEAT-CONTAINING PROTEIN"/>
    <property type="match status" value="1"/>
</dbReference>
<evidence type="ECO:0000256" key="3">
    <source>
        <dbReference type="ARBA" id="ARBA00022989"/>
    </source>
</evidence>
<feature type="transmembrane region" description="Helical" evidence="6">
    <location>
        <begin position="242"/>
        <end position="262"/>
    </location>
</feature>
<keyword evidence="3 6" id="KW-1133">Transmembrane helix</keyword>
<dbReference type="VEuPathDB" id="TrichDB:TVAGG3_0100050"/>
<dbReference type="InParanoid" id="A2EMD7"/>
<evidence type="ECO:0000313" key="7">
    <source>
        <dbReference type="EMBL" id="EAY06175.1"/>
    </source>
</evidence>
<feature type="transmembrane region" description="Helical" evidence="6">
    <location>
        <begin position="179"/>
        <end position="197"/>
    </location>
</feature>
<dbReference type="OrthoDB" id="19344at2759"/>
<dbReference type="PANTHER" id="PTHR16201">
    <property type="entry name" value="SEVEN TRANSMEMBRANE PROTEIN 1-RELATED"/>
    <property type="match status" value="1"/>
</dbReference>
<feature type="transmembrane region" description="Helical" evidence="6">
    <location>
        <begin position="99"/>
        <end position="125"/>
    </location>
</feature>
<dbReference type="KEGG" id="tva:4764050"/>
<feature type="transmembrane region" description="Helical" evidence="6">
    <location>
        <begin position="145"/>
        <end position="167"/>
    </location>
</feature>
<dbReference type="InterPro" id="IPR051415">
    <property type="entry name" value="LAAT-1"/>
</dbReference>